<dbReference type="GO" id="GO:0045333">
    <property type="term" value="P:cellular respiration"/>
    <property type="evidence" value="ECO:0007669"/>
    <property type="project" value="InterPro"/>
</dbReference>
<dbReference type="PANTHER" id="PTHR12901:SF10">
    <property type="entry name" value="COENZYME Q-BINDING PROTEIN COQ10, MITOCHONDRIAL"/>
    <property type="match status" value="1"/>
</dbReference>
<feature type="compositionally biased region" description="Low complexity" evidence="4">
    <location>
        <begin position="204"/>
        <end position="219"/>
    </location>
</feature>
<dbReference type="SUPFAM" id="SSF55961">
    <property type="entry name" value="Bet v1-like"/>
    <property type="match status" value="1"/>
</dbReference>
<dbReference type="OrthoDB" id="396860at2759"/>
<dbReference type="Proteomes" id="UP000041254">
    <property type="component" value="Unassembled WGS sequence"/>
</dbReference>
<dbReference type="Gene3D" id="3.30.530.20">
    <property type="match status" value="1"/>
</dbReference>
<dbReference type="CDD" id="cd07813">
    <property type="entry name" value="COQ10p_like"/>
    <property type="match status" value="1"/>
</dbReference>
<evidence type="ECO:0000256" key="1">
    <source>
        <dbReference type="ARBA" id="ARBA00006885"/>
    </source>
</evidence>
<dbReference type="EMBL" id="CDMY01000176">
    <property type="protein sequence ID" value="CEL93532.1"/>
    <property type="molecule type" value="Genomic_DNA"/>
</dbReference>
<organism evidence="6 7">
    <name type="scientific">Vitrella brassicaformis (strain CCMP3155)</name>
    <dbReference type="NCBI Taxonomy" id="1169540"/>
    <lineage>
        <taxon>Eukaryota</taxon>
        <taxon>Sar</taxon>
        <taxon>Alveolata</taxon>
        <taxon>Colpodellida</taxon>
        <taxon>Vitrellaceae</taxon>
        <taxon>Vitrella</taxon>
    </lineage>
</organism>
<dbReference type="AlphaFoldDB" id="A0A0G4EDR3"/>
<dbReference type="InterPro" id="IPR044996">
    <property type="entry name" value="COQ10-like"/>
</dbReference>
<reference evidence="6 7" key="1">
    <citation type="submission" date="2014-11" db="EMBL/GenBank/DDBJ databases">
        <authorList>
            <person name="Zhu J."/>
            <person name="Qi W."/>
            <person name="Song R."/>
        </authorList>
    </citation>
    <scope>NUCLEOTIDE SEQUENCE [LARGE SCALE GENOMIC DNA]</scope>
</reference>
<dbReference type="InParanoid" id="A0A0G4EDR3"/>
<evidence type="ECO:0000313" key="6">
    <source>
        <dbReference type="EMBL" id="CEL93532.1"/>
    </source>
</evidence>
<dbReference type="STRING" id="1169540.A0A0G4EDR3"/>
<feature type="compositionally biased region" description="Pro residues" evidence="4">
    <location>
        <begin position="220"/>
        <end position="237"/>
    </location>
</feature>
<evidence type="ECO:0000259" key="5">
    <source>
        <dbReference type="Pfam" id="PF03364"/>
    </source>
</evidence>
<comment type="similarity">
    <text evidence="1">Belongs to the COQ10 family.</text>
</comment>
<proteinExistence type="inferred from homology"/>
<evidence type="ECO:0000313" key="7">
    <source>
        <dbReference type="Proteomes" id="UP000041254"/>
    </source>
</evidence>
<dbReference type="PANTHER" id="PTHR12901">
    <property type="entry name" value="SPERM PROTEIN HOMOLOG"/>
    <property type="match status" value="1"/>
</dbReference>
<feature type="region of interest" description="Disordered" evidence="4">
    <location>
        <begin position="188"/>
        <end position="239"/>
    </location>
</feature>
<dbReference type="Pfam" id="PF03364">
    <property type="entry name" value="Polyketide_cyc"/>
    <property type="match status" value="1"/>
</dbReference>
<dbReference type="VEuPathDB" id="CryptoDB:Vbra_11242"/>
<dbReference type="InterPro" id="IPR023393">
    <property type="entry name" value="START-like_dom_sf"/>
</dbReference>
<dbReference type="GO" id="GO:0005739">
    <property type="term" value="C:mitochondrion"/>
    <property type="evidence" value="ECO:0007669"/>
    <property type="project" value="TreeGrafter"/>
</dbReference>
<name>A0A0G4EDR3_VITBC</name>
<sequence length="349" mass="39134">MCEQRRCFLGLHLPHLPGTDTKPLHHEDRKLVPYSPEQYYDLVVDVENYEKFLPWCQESRLVTEGNPGPARDAHKTATSARFKAELVVGFRLFKERYTSIIDGTRPKLIKVSAADSNIFERLVNIWRFENGPEPQTCWLTFTIEFKFASVFHQQAAGLFLSEVAQAMVHSFDKRASFLYGRSQHISPAITSPSRAPEARPMRLAQRPAEAPRAPAVAPARPVPTPAPPRAVRPPPTPVAAAAGRREPAVLAPGELEAITSLGSQVTSFSFSDWARMLLRIQQLENGQRVNSREAKALRSLVRQQKPEVGIVFVAYDPFFHHPHEGQTSGDSPEEISLVMNLREVLEDAM</sequence>
<evidence type="ECO:0000256" key="4">
    <source>
        <dbReference type="SAM" id="MobiDB-lite"/>
    </source>
</evidence>
<gene>
    <name evidence="6" type="ORF">Vbra_11242</name>
</gene>
<comment type="function">
    <text evidence="3">Required for the function of coenzyme Q in the respiratory chain. May serve as a chaperone or may be involved in the transport of Q6 from its site of synthesis to the catalytic sites of the respiratory complexes.</text>
</comment>
<evidence type="ECO:0000256" key="3">
    <source>
        <dbReference type="ARBA" id="ARBA00024947"/>
    </source>
</evidence>
<evidence type="ECO:0000256" key="2">
    <source>
        <dbReference type="ARBA" id="ARBA00011814"/>
    </source>
</evidence>
<feature type="domain" description="Coenzyme Q-binding protein COQ10 START" evidence="5">
    <location>
        <begin position="32"/>
        <end position="171"/>
    </location>
</feature>
<protein>
    <recommendedName>
        <fullName evidence="5">Coenzyme Q-binding protein COQ10 START domain-containing protein</fullName>
    </recommendedName>
</protein>
<comment type="subunit">
    <text evidence="2">Interacts with coenzyme Q.</text>
</comment>
<dbReference type="InterPro" id="IPR005031">
    <property type="entry name" value="COQ10_START"/>
</dbReference>
<accession>A0A0G4EDR3</accession>
<keyword evidence="7" id="KW-1185">Reference proteome</keyword>
<dbReference type="GO" id="GO:0048039">
    <property type="term" value="F:ubiquinone binding"/>
    <property type="evidence" value="ECO:0007669"/>
    <property type="project" value="InterPro"/>
</dbReference>